<keyword evidence="4" id="KW-1185">Reference proteome</keyword>
<evidence type="ECO:0000256" key="2">
    <source>
        <dbReference type="SAM" id="MobiDB-lite"/>
    </source>
</evidence>
<gene>
    <name evidence="3" type="ORF">Lspi_1432</name>
</gene>
<dbReference type="Gene3D" id="3.50.50.60">
    <property type="entry name" value="FAD/NAD(P)-binding domain"/>
    <property type="match status" value="1"/>
</dbReference>
<evidence type="ECO:0000313" key="4">
    <source>
        <dbReference type="Proteomes" id="UP000054877"/>
    </source>
</evidence>
<dbReference type="EMBL" id="LNYX01000014">
    <property type="protein sequence ID" value="KTD63913.1"/>
    <property type="molecule type" value="Genomic_DNA"/>
</dbReference>
<comment type="caution">
    <text evidence="3">The sequence shown here is derived from an EMBL/GenBank/DDBJ whole genome shotgun (WGS) entry which is preliminary data.</text>
</comment>
<dbReference type="InterPro" id="IPR036188">
    <property type="entry name" value="FAD/NAD-bd_sf"/>
</dbReference>
<dbReference type="InterPro" id="IPR019734">
    <property type="entry name" value="TPR_rpt"/>
</dbReference>
<dbReference type="PROSITE" id="PS50005">
    <property type="entry name" value="TPR"/>
    <property type="match status" value="1"/>
</dbReference>
<dbReference type="Proteomes" id="UP000054877">
    <property type="component" value="Unassembled WGS sequence"/>
</dbReference>
<dbReference type="PATRIC" id="fig|452.5.peg.1585"/>
<reference evidence="3 4" key="1">
    <citation type="submission" date="2015-11" db="EMBL/GenBank/DDBJ databases">
        <title>Genomic analysis of 38 Legionella species identifies large and diverse effector repertoires.</title>
        <authorList>
            <person name="Burstein D."/>
            <person name="Amaro F."/>
            <person name="Zusman T."/>
            <person name="Lifshitz Z."/>
            <person name="Cohen O."/>
            <person name="Gilbert J.A."/>
            <person name="Pupko T."/>
            <person name="Shuman H.A."/>
            <person name="Segal G."/>
        </authorList>
    </citation>
    <scope>NUCLEOTIDE SEQUENCE [LARGE SCALE GENOMIC DNA]</scope>
    <source>
        <strain evidence="3 4">Mt.St.Helens-9</strain>
    </source>
</reference>
<dbReference type="AlphaFoldDB" id="A0A0W0Z440"/>
<feature type="compositionally biased region" description="Basic and acidic residues" evidence="2">
    <location>
        <begin position="587"/>
        <end position="600"/>
    </location>
</feature>
<dbReference type="STRING" id="452.Lspi_1432"/>
<dbReference type="RefSeq" id="WP_058483362.1">
    <property type="nucleotide sequence ID" value="NZ_CAAAII010000001.1"/>
</dbReference>
<protein>
    <submittedName>
        <fullName evidence="3">Tryptophan halogenase</fullName>
    </submittedName>
</protein>
<feature type="repeat" description="TPR" evidence="1">
    <location>
        <begin position="470"/>
        <end position="503"/>
    </location>
</feature>
<dbReference type="InterPro" id="IPR011990">
    <property type="entry name" value="TPR-like_helical_dom_sf"/>
</dbReference>
<evidence type="ECO:0000313" key="3">
    <source>
        <dbReference type="EMBL" id="KTD63913.1"/>
    </source>
</evidence>
<dbReference type="OrthoDB" id="5636482at2"/>
<evidence type="ECO:0000256" key="1">
    <source>
        <dbReference type="PROSITE-ProRule" id="PRU00339"/>
    </source>
</evidence>
<dbReference type="Gene3D" id="1.25.40.10">
    <property type="entry name" value="Tetratricopeptide repeat domain"/>
    <property type="match status" value="1"/>
</dbReference>
<name>A0A0W0Z440_LEGSP</name>
<sequence>MFQPKKHRIAIIGSGPVGLYTAILLKWKYGESIDVTLIDSHINDYERPGIIAKKAVQIINSSFQSRDIPEIDVPDSGGEPANSVFIGDLQKSLLKHAQKLGVNLVEDAFASLEENTITTKKGQSMTSDLVIDCSGEGRVVANFTNKRFGGDSVFNVETIAENPIKQHFIAYVHMDVENSNLCRMEDLKKRDPVVHAKTMEELRKTFGWKEFADPEMVVSKWDQKTEGARYCFYFEVPSQVAQAGMKEQEAYLKALLLLKTGKFIAFEREEGKFKFIPFDVDPKRVLQPVNTTNYSIPVVVCGDALVSAEYRFGTGVANGVTCASGLVNSIEVTPKEVVISKDRFEIETRATVESHVDEIKKSYQSKRSQLSGRNLVEAFEMYTKALKILATSEESESDLLKIEGGLFDLAAKFKESAREKFLQGVDSRKKEQHFIPFFQEAEALYKHALDIYENYCPNRQETKDLHSERAKIYSNLSRVFYQTGRIDEAIQFAEQSLNIAIKYDIKDMFESAFVSLEGSCKKALSDYNKDFPNSKWGEKIELNEKMAKMASQIGKDVKPYQEELERLKQKLLEAQSTMKSEMSTMRPDNDEKEKHFNLGN</sequence>
<feature type="region of interest" description="Disordered" evidence="2">
    <location>
        <begin position="575"/>
        <end position="600"/>
    </location>
</feature>
<proteinExistence type="predicted"/>
<accession>A0A0W0Z440</accession>
<dbReference type="SUPFAM" id="SSF48452">
    <property type="entry name" value="TPR-like"/>
    <property type="match status" value="1"/>
</dbReference>
<dbReference type="SUPFAM" id="SSF51905">
    <property type="entry name" value="FAD/NAD(P)-binding domain"/>
    <property type="match status" value="1"/>
</dbReference>
<dbReference type="Pfam" id="PF13424">
    <property type="entry name" value="TPR_12"/>
    <property type="match status" value="1"/>
</dbReference>
<keyword evidence="1" id="KW-0802">TPR repeat</keyword>
<organism evidence="3 4">
    <name type="scientific">Legionella spiritensis</name>
    <dbReference type="NCBI Taxonomy" id="452"/>
    <lineage>
        <taxon>Bacteria</taxon>
        <taxon>Pseudomonadati</taxon>
        <taxon>Pseudomonadota</taxon>
        <taxon>Gammaproteobacteria</taxon>
        <taxon>Legionellales</taxon>
        <taxon>Legionellaceae</taxon>
        <taxon>Legionella</taxon>
    </lineage>
</organism>